<dbReference type="PANTHER" id="PTHR43609:SF1">
    <property type="entry name" value="ACETYL-COA HYDROLASE"/>
    <property type="match status" value="1"/>
</dbReference>
<keyword evidence="7" id="KW-1185">Reference proteome</keyword>
<feature type="binding site" evidence="3">
    <location>
        <position position="356"/>
    </location>
    <ligand>
        <name>CoA</name>
        <dbReference type="ChEBI" id="CHEBI:57287"/>
    </ligand>
</feature>
<evidence type="ECO:0000259" key="5">
    <source>
        <dbReference type="Pfam" id="PF13336"/>
    </source>
</evidence>
<dbReference type="RefSeq" id="WP_104515107.1">
    <property type="nucleotide sequence ID" value="NZ_MQVW01000002.1"/>
</dbReference>
<dbReference type="InterPro" id="IPR003702">
    <property type="entry name" value="ActCoA_hydro_N"/>
</dbReference>
<feature type="binding site" evidence="3">
    <location>
        <position position="400"/>
    </location>
    <ligand>
        <name>CoA</name>
        <dbReference type="ChEBI" id="CHEBI:57287"/>
    </ligand>
</feature>
<dbReference type="AlphaFoldDB" id="A0A2S6INI8"/>
<evidence type="ECO:0000256" key="2">
    <source>
        <dbReference type="PIRSR" id="PIRSR617821-1"/>
    </source>
</evidence>
<evidence type="ECO:0000256" key="1">
    <source>
        <dbReference type="ARBA" id="ARBA00009632"/>
    </source>
</evidence>
<sequence>MERIKYAPYLDKIQTPEKAAFLINDKDILGVSGFTKAGDSKSVLPMVAKRALTEDIKVTVLSGASLGYDTDADLAKNGALYKRMPFQADPTLRKSINNHEVLYVDQHLGQTADMLQKIDSFKIDVAIIEAVAITEDGYIIPTTSVGNSPAFTDNADKIIIEVNTSFPESLIGIHDVKTLKKQPNREVIPVVNSDTRIGDPFIKIDTDKVVAIVYTQVPDSPAVISAPDDKTKAISKHILDFLDKEVEEGRLTESLLPLQAGIGKTANAILSGFTNSRFKNLTMYSEVLQDSTFELFDSGKLLFASASSITVTEECSNKIFANFEDYKEKLLLRPQNISNAAEVISRLGIIGINTAIEFDIYGNVNSTHILGTNMMNGIGGSGDFARNGYLSIFACPSISKEGKISHIVPMVSHTDHTEHDVDILVTEQGLADIRGLAPIERALLIIKNCVHPDYRTQLLSYFEEAYALGGHTPHILSKALSWHTQLKMEGTMKIETAVKNEKNIVMAYEL</sequence>
<keyword evidence="6" id="KW-0378">Hydrolase</keyword>
<dbReference type="InterPro" id="IPR026888">
    <property type="entry name" value="AcetylCoA_hyd_C"/>
</dbReference>
<dbReference type="GO" id="GO:0006083">
    <property type="term" value="P:acetate metabolic process"/>
    <property type="evidence" value="ECO:0007669"/>
    <property type="project" value="InterPro"/>
</dbReference>
<dbReference type="Gene3D" id="3.40.1080.10">
    <property type="entry name" value="Glutaconate Coenzyme A-transferase"/>
    <property type="match status" value="1"/>
</dbReference>
<name>A0A2S6INI8_9FLAO</name>
<evidence type="ECO:0000313" key="7">
    <source>
        <dbReference type="Proteomes" id="UP000239002"/>
    </source>
</evidence>
<evidence type="ECO:0000259" key="4">
    <source>
        <dbReference type="Pfam" id="PF02550"/>
    </source>
</evidence>
<dbReference type="GO" id="GO:0003986">
    <property type="term" value="F:acetyl-CoA hydrolase activity"/>
    <property type="evidence" value="ECO:0007669"/>
    <property type="project" value="TreeGrafter"/>
</dbReference>
<protein>
    <submittedName>
        <fullName evidence="6">Acetyl-CoA hydrolase/succinyl-CoA:acetate CoA-transferase</fullName>
    </submittedName>
</protein>
<dbReference type="InterPro" id="IPR046433">
    <property type="entry name" value="ActCoA_hydro"/>
</dbReference>
<dbReference type="GO" id="GO:0008775">
    <property type="term" value="F:acetate CoA-transferase activity"/>
    <property type="evidence" value="ECO:0007669"/>
    <property type="project" value="InterPro"/>
</dbReference>
<dbReference type="InterPro" id="IPR017821">
    <property type="entry name" value="Succinate_CoA_transferase"/>
</dbReference>
<dbReference type="InterPro" id="IPR037171">
    <property type="entry name" value="NagB/RpiA_transferase-like"/>
</dbReference>
<evidence type="ECO:0000256" key="3">
    <source>
        <dbReference type="PIRSR" id="PIRSR617821-2"/>
    </source>
</evidence>
<dbReference type="Pfam" id="PF13336">
    <property type="entry name" value="AcetylCoA_hyd_C"/>
    <property type="match status" value="1"/>
</dbReference>
<feature type="active site" description="5-glutamyl coenzyme A thioester intermediate" evidence="2">
    <location>
        <position position="286"/>
    </location>
</feature>
<keyword evidence="6" id="KW-0808">Transferase</keyword>
<dbReference type="Gene3D" id="3.30.750.70">
    <property type="entry name" value="4-hydroxybutyrate coenzyme like domains"/>
    <property type="match status" value="1"/>
</dbReference>
<dbReference type="Pfam" id="PF02550">
    <property type="entry name" value="AcetylCoA_hydro"/>
    <property type="match status" value="1"/>
</dbReference>
<dbReference type="InterPro" id="IPR038460">
    <property type="entry name" value="AcetylCoA_hyd_C_sf"/>
</dbReference>
<reference evidence="6 7" key="1">
    <citation type="submission" date="2018-02" db="EMBL/GenBank/DDBJ databases">
        <title>Genomic Encyclopedia of Archaeal and Bacterial Type Strains, Phase II (KMG-II): from individual species to whole genera.</title>
        <authorList>
            <person name="Goeker M."/>
        </authorList>
    </citation>
    <scope>NUCLEOTIDE SEQUENCE [LARGE SCALE GENOMIC DNA]</scope>
    <source>
        <strain evidence="6 7">DSM 16809</strain>
    </source>
</reference>
<dbReference type="SUPFAM" id="SSF100950">
    <property type="entry name" value="NagB/RpiA/CoA transferase-like"/>
    <property type="match status" value="2"/>
</dbReference>
<feature type="binding site" evidence="3">
    <location>
        <position position="380"/>
    </location>
    <ligand>
        <name>CoA</name>
        <dbReference type="ChEBI" id="CHEBI:57287"/>
    </ligand>
</feature>
<dbReference type="GO" id="GO:0006084">
    <property type="term" value="P:acetyl-CoA metabolic process"/>
    <property type="evidence" value="ECO:0007669"/>
    <property type="project" value="InterPro"/>
</dbReference>
<dbReference type="EMBL" id="PTJE01000002">
    <property type="protein sequence ID" value="PPK95822.1"/>
    <property type="molecule type" value="Genomic_DNA"/>
</dbReference>
<dbReference type="NCBIfam" id="TIGR03458">
    <property type="entry name" value="YgfH_subfam"/>
    <property type="match status" value="1"/>
</dbReference>
<accession>A0A2S6INI8</accession>
<comment type="caution">
    <text evidence="6">The sequence shown here is derived from an EMBL/GenBank/DDBJ whole genome shotgun (WGS) entry which is preliminary data.</text>
</comment>
<dbReference type="Proteomes" id="UP000239002">
    <property type="component" value="Unassembled WGS sequence"/>
</dbReference>
<gene>
    <name evidence="6" type="ORF">LY01_01415</name>
</gene>
<feature type="domain" description="Acetyl-CoA hydrolase/transferase C-terminal" evidence="5">
    <location>
        <begin position="318"/>
        <end position="461"/>
    </location>
</feature>
<dbReference type="FunFam" id="3.40.1080.20:FF:000001">
    <property type="entry name" value="Acetyl-CoA hydrolase Ach1"/>
    <property type="match status" value="1"/>
</dbReference>
<comment type="similarity">
    <text evidence="1">Belongs to the acetyl-CoA hydrolase/transferase family.</text>
</comment>
<organism evidence="6 7">
    <name type="scientific">Nonlabens xylanidelens</name>
    <dbReference type="NCBI Taxonomy" id="191564"/>
    <lineage>
        <taxon>Bacteria</taxon>
        <taxon>Pseudomonadati</taxon>
        <taxon>Bacteroidota</taxon>
        <taxon>Flavobacteriia</taxon>
        <taxon>Flavobacteriales</taxon>
        <taxon>Flavobacteriaceae</taxon>
        <taxon>Nonlabens</taxon>
    </lineage>
</organism>
<feature type="binding site" evidence="3">
    <location>
        <position position="376"/>
    </location>
    <ligand>
        <name>CoA</name>
        <dbReference type="ChEBI" id="CHEBI:57287"/>
    </ligand>
</feature>
<dbReference type="PANTHER" id="PTHR43609">
    <property type="entry name" value="ACETYL-COA HYDROLASE"/>
    <property type="match status" value="1"/>
</dbReference>
<dbReference type="OrthoDB" id="9801795at2"/>
<proteinExistence type="inferred from homology"/>
<dbReference type="Gene3D" id="3.40.1080.20">
    <property type="entry name" value="Acetyl-CoA hydrolase/transferase C-terminal domain"/>
    <property type="match status" value="1"/>
</dbReference>
<feature type="domain" description="Acetyl-CoA hydrolase/transferase N-terminal" evidence="4">
    <location>
        <begin position="6"/>
        <end position="213"/>
    </location>
</feature>
<evidence type="ECO:0000313" key="6">
    <source>
        <dbReference type="EMBL" id="PPK95822.1"/>
    </source>
</evidence>